<feature type="domain" description="Rab-GAP TBC" evidence="2">
    <location>
        <begin position="128"/>
        <end position="316"/>
    </location>
</feature>
<dbReference type="InterPro" id="IPR035969">
    <property type="entry name" value="Rab-GAP_TBC_sf"/>
</dbReference>
<dbReference type="GO" id="GO:0005096">
    <property type="term" value="F:GTPase activator activity"/>
    <property type="evidence" value="ECO:0007669"/>
    <property type="project" value="UniProtKB-KW"/>
</dbReference>
<dbReference type="Gene3D" id="1.10.472.80">
    <property type="entry name" value="Ypt/Rab-GAP domain of gyp1p, domain 3"/>
    <property type="match status" value="1"/>
</dbReference>
<dbReference type="FunFam" id="1.10.472.80:FF:000008">
    <property type="entry name" value="TBC1 domain family member 10A"/>
    <property type="match status" value="1"/>
</dbReference>
<keyword evidence="1" id="KW-0343">GTPase activation</keyword>
<dbReference type="FunFam" id="1.10.10.750:FF:000001">
    <property type="entry name" value="TBC1 domain family member 10A"/>
    <property type="match status" value="1"/>
</dbReference>
<comment type="caution">
    <text evidence="3">The sequence shown here is derived from an EMBL/GenBank/DDBJ whole genome shotgun (WGS) entry which is preliminary data.</text>
</comment>
<dbReference type="GO" id="GO:0005886">
    <property type="term" value="C:plasma membrane"/>
    <property type="evidence" value="ECO:0007669"/>
    <property type="project" value="UniProtKB-ARBA"/>
</dbReference>
<evidence type="ECO:0000313" key="3">
    <source>
        <dbReference type="EMBL" id="KAF0767606.1"/>
    </source>
</evidence>
<reference evidence="3 4" key="1">
    <citation type="submission" date="2019-08" db="EMBL/GenBank/DDBJ databases">
        <title>Whole genome of Aphis craccivora.</title>
        <authorList>
            <person name="Voronova N.V."/>
            <person name="Shulinski R.S."/>
            <person name="Bandarenka Y.V."/>
            <person name="Zhorov D.G."/>
            <person name="Warner D."/>
        </authorList>
    </citation>
    <scope>NUCLEOTIDE SEQUENCE [LARGE SCALE GENOMIC DNA]</scope>
    <source>
        <strain evidence="3">180601</strain>
        <tissue evidence="3">Whole Body</tissue>
    </source>
</reference>
<dbReference type="PANTHER" id="PTHR47219">
    <property type="entry name" value="RAB GTPASE-ACTIVATING PROTEIN 1-LIKE"/>
    <property type="match status" value="1"/>
</dbReference>
<dbReference type="InterPro" id="IPR050302">
    <property type="entry name" value="Rab_GAP_TBC_domain"/>
</dbReference>
<dbReference type="PANTHER" id="PTHR47219:SF4">
    <property type="entry name" value="TBC1 DOMAIN FAMILY MEMBER 10A"/>
    <property type="match status" value="1"/>
</dbReference>
<dbReference type="EMBL" id="VUJU01000930">
    <property type="protein sequence ID" value="KAF0767606.1"/>
    <property type="molecule type" value="Genomic_DNA"/>
</dbReference>
<protein>
    <submittedName>
        <fullName evidence="3">TBC1 domain family member whacked</fullName>
    </submittedName>
</protein>
<dbReference type="AlphaFoldDB" id="A0A6G0Z9T6"/>
<dbReference type="Gene3D" id="1.10.10.750">
    <property type="entry name" value="Ypt/Rab-GAP domain of gyp1p, domain 1"/>
    <property type="match status" value="1"/>
</dbReference>
<dbReference type="PROSITE" id="PS50086">
    <property type="entry name" value="TBC_RABGAP"/>
    <property type="match status" value="1"/>
</dbReference>
<gene>
    <name evidence="3" type="ORF">FWK35_00011826</name>
</gene>
<sequence>MKAASPFSVNKMENRYVDNDDDNYSDASSSLAPNGSVVSTVPDRHGFLGGAQYLNESNLEYMPIACLHIIISLLYEIVITKCLFAPRKHMISANKTIERERKWLNMTANWDKQMIRNFKKVQNRCRKGIPQSIRPRAWLYLTKANKLLDQKKNFYYKLCDQPGDRKWIEDIRKDLHRQFPYHEMFVDNDGTGQKELFNVLKAYTILNPVIGYCQAQAPIAAFLLMHMPAEQAFWCFVAICDDYLSDYYSPGMETLIRDGNILFALLKEREPKIYKLLKKQSIDPIMYMTEWFLCAFTRTLPWPTLLRFWDIFLFDGIKTFFKMGLIMIKISLPEKSYSDLKKRFPTMCETLEALRNPPLHMLEEERIIKKLILLEIPEDTFKYYHIQQSSLRRKTKETKKLRETDVF</sequence>
<proteinExistence type="predicted"/>
<dbReference type="Pfam" id="PF00566">
    <property type="entry name" value="RabGAP-TBC"/>
    <property type="match status" value="1"/>
</dbReference>
<dbReference type="InterPro" id="IPR000195">
    <property type="entry name" value="Rab-GAP-TBC_dom"/>
</dbReference>
<evidence type="ECO:0000259" key="2">
    <source>
        <dbReference type="PROSITE" id="PS50086"/>
    </source>
</evidence>
<keyword evidence="4" id="KW-1185">Reference proteome</keyword>
<dbReference type="FunFam" id="1.10.8.270:FF:000007">
    <property type="entry name" value="TBC1 domain family member 10A"/>
    <property type="match status" value="1"/>
</dbReference>
<dbReference type="Proteomes" id="UP000478052">
    <property type="component" value="Unassembled WGS sequence"/>
</dbReference>
<name>A0A6G0Z9T6_APHCR</name>
<dbReference type="OrthoDB" id="159449at2759"/>
<dbReference type="SUPFAM" id="SSF47923">
    <property type="entry name" value="Ypt/Rab-GAP domain of gyp1p"/>
    <property type="match status" value="2"/>
</dbReference>
<evidence type="ECO:0000256" key="1">
    <source>
        <dbReference type="ARBA" id="ARBA00022468"/>
    </source>
</evidence>
<accession>A0A6G0Z9T6</accession>
<dbReference type="Gene3D" id="1.10.8.270">
    <property type="entry name" value="putative rabgap domain of human tbc1 domain family member 14 like domains"/>
    <property type="match status" value="1"/>
</dbReference>
<organism evidence="3 4">
    <name type="scientific">Aphis craccivora</name>
    <name type="common">Cowpea aphid</name>
    <dbReference type="NCBI Taxonomy" id="307492"/>
    <lineage>
        <taxon>Eukaryota</taxon>
        <taxon>Metazoa</taxon>
        <taxon>Ecdysozoa</taxon>
        <taxon>Arthropoda</taxon>
        <taxon>Hexapoda</taxon>
        <taxon>Insecta</taxon>
        <taxon>Pterygota</taxon>
        <taxon>Neoptera</taxon>
        <taxon>Paraneoptera</taxon>
        <taxon>Hemiptera</taxon>
        <taxon>Sternorrhyncha</taxon>
        <taxon>Aphidomorpha</taxon>
        <taxon>Aphidoidea</taxon>
        <taxon>Aphididae</taxon>
        <taxon>Aphidini</taxon>
        <taxon>Aphis</taxon>
        <taxon>Aphis</taxon>
    </lineage>
</organism>
<evidence type="ECO:0000313" key="4">
    <source>
        <dbReference type="Proteomes" id="UP000478052"/>
    </source>
</evidence>
<dbReference type="GO" id="GO:0031267">
    <property type="term" value="F:small GTPase binding"/>
    <property type="evidence" value="ECO:0007669"/>
    <property type="project" value="TreeGrafter"/>
</dbReference>
<dbReference type="SMART" id="SM00164">
    <property type="entry name" value="TBC"/>
    <property type="match status" value="1"/>
</dbReference>